<comment type="similarity">
    <text evidence="2">Belongs to the nitroreductase family.</text>
</comment>
<dbReference type="AlphaFoldDB" id="A0A4R5G3P8"/>
<dbReference type="CDD" id="cd02149">
    <property type="entry name" value="NfsB-like"/>
    <property type="match status" value="1"/>
</dbReference>
<comment type="caution">
    <text evidence="9">The sequence shown here is derived from an EMBL/GenBank/DDBJ whole genome shotgun (WGS) entry which is preliminary data.</text>
</comment>
<dbReference type="InterPro" id="IPR029479">
    <property type="entry name" value="Nitroreductase"/>
</dbReference>
<sequence length="227" mass="25636">MSKEAIKKQVLDAFDHRVSVRVYNDQEISRDDMEYILDTAWLSPSSIGLEAWRFVVLDRKQIAKLRDELKAVAWGAQSQLDTASHFVLLLAEKNARYDSESVKDSLVRRGLGDGDGDALNSRLATYESFQKNDMVLADNPRALFDWTAKQTYIALGNMMTSASMIGIDSCPIEGFNYEKVNAILTKAGVINPEKEGIASMVSFGYRLKDPKHPRSRKPREEVITWLD</sequence>
<evidence type="ECO:0000256" key="7">
    <source>
        <dbReference type="ARBA" id="ARBA00023027"/>
    </source>
</evidence>
<dbReference type="GO" id="GO:0005829">
    <property type="term" value="C:cytosol"/>
    <property type="evidence" value="ECO:0007669"/>
    <property type="project" value="TreeGrafter"/>
</dbReference>
<keyword evidence="5" id="KW-0521">NADP</keyword>
<dbReference type="GO" id="GO:0046857">
    <property type="term" value="F:oxidoreductase activity, acting on other nitrogenous compounds as donors, with NAD or NADP as acceptor"/>
    <property type="evidence" value="ECO:0007669"/>
    <property type="project" value="TreeGrafter"/>
</dbReference>
<dbReference type="PANTHER" id="PTHR23026">
    <property type="entry name" value="NADPH NITROREDUCTASE"/>
    <property type="match status" value="1"/>
</dbReference>
<keyword evidence="4" id="KW-0288">FMN</keyword>
<dbReference type="InterPro" id="IPR000415">
    <property type="entry name" value="Nitroreductase-like"/>
</dbReference>
<keyword evidence="10" id="KW-1185">Reference proteome</keyword>
<accession>A0A4R5G3P8</accession>
<reference evidence="9 10" key="1">
    <citation type="submission" date="2019-03" db="EMBL/GenBank/DDBJ databases">
        <authorList>
            <person name="Fan P."/>
        </authorList>
    </citation>
    <scope>NUCLEOTIDE SEQUENCE [LARGE SCALE GENOMIC DNA]</scope>
    <source>
        <strain evidence="9 10">KCJ4950</strain>
    </source>
</reference>
<dbReference type="InterPro" id="IPR033878">
    <property type="entry name" value="NfsB-like"/>
</dbReference>
<dbReference type="Pfam" id="PF00881">
    <property type="entry name" value="Nitroreductase"/>
    <property type="match status" value="1"/>
</dbReference>
<evidence type="ECO:0000256" key="5">
    <source>
        <dbReference type="ARBA" id="ARBA00022857"/>
    </source>
</evidence>
<evidence type="ECO:0000256" key="6">
    <source>
        <dbReference type="ARBA" id="ARBA00023002"/>
    </source>
</evidence>
<keyword evidence="7" id="KW-0520">NAD</keyword>
<dbReference type="Gene3D" id="3.40.109.10">
    <property type="entry name" value="NADH Oxidase"/>
    <property type="match status" value="1"/>
</dbReference>
<feature type="domain" description="Nitroreductase" evidence="8">
    <location>
        <begin position="16"/>
        <end position="205"/>
    </location>
</feature>
<gene>
    <name evidence="9" type="ORF">E0E04_07310</name>
</gene>
<keyword evidence="3" id="KW-0285">Flavoprotein</keyword>
<evidence type="ECO:0000256" key="4">
    <source>
        <dbReference type="ARBA" id="ARBA00022643"/>
    </source>
</evidence>
<protein>
    <submittedName>
        <fullName evidence="9">NAD(P)H-dependent oxidoreductase</fullName>
    </submittedName>
</protein>
<name>A0A4R5G3P8_9STRE</name>
<proteinExistence type="inferred from homology"/>
<evidence type="ECO:0000313" key="9">
    <source>
        <dbReference type="EMBL" id="TDE71036.1"/>
    </source>
</evidence>
<evidence type="ECO:0000256" key="3">
    <source>
        <dbReference type="ARBA" id="ARBA00022630"/>
    </source>
</evidence>
<evidence type="ECO:0000259" key="8">
    <source>
        <dbReference type="Pfam" id="PF00881"/>
    </source>
</evidence>
<dbReference type="GO" id="GO:0046256">
    <property type="term" value="P:2,4,6-trinitrotoluene catabolic process"/>
    <property type="evidence" value="ECO:0007669"/>
    <property type="project" value="TreeGrafter"/>
</dbReference>
<comment type="cofactor">
    <cofactor evidence="1">
        <name>FMN</name>
        <dbReference type="ChEBI" id="CHEBI:58210"/>
    </cofactor>
</comment>
<evidence type="ECO:0000313" key="10">
    <source>
        <dbReference type="Proteomes" id="UP000295231"/>
    </source>
</evidence>
<dbReference type="RefSeq" id="WP_132869839.1">
    <property type="nucleotide sequence ID" value="NZ_SJWY01000185.1"/>
</dbReference>
<keyword evidence="6" id="KW-0560">Oxidoreductase</keyword>
<dbReference type="EMBL" id="SJWY01000185">
    <property type="protein sequence ID" value="TDE71036.1"/>
    <property type="molecule type" value="Genomic_DNA"/>
</dbReference>
<evidence type="ECO:0000256" key="2">
    <source>
        <dbReference type="ARBA" id="ARBA00007118"/>
    </source>
</evidence>
<evidence type="ECO:0000256" key="1">
    <source>
        <dbReference type="ARBA" id="ARBA00001917"/>
    </source>
</evidence>
<dbReference type="SUPFAM" id="SSF55469">
    <property type="entry name" value="FMN-dependent nitroreductase-like"/>
    <property type="match status" value="1"/>
</dbReference>
<dbReference type="PANTHER" id="PTHR23026:SF125">
    <property type="entry name" value="OXYGEN-INSENSITIVE NAD(P)H NITROREDUCTASE"/>
    <property type="match status" value="1"/>
</dbReference>
<organism evidence="9 10">
    <name type="scientific">Streptococcus vicugnae</name>
    <dbReference type="NCBI Taxonomy" id="2740579"/>
    <lineage>
        <taxon>Bacteria</taxon>
        <taxon>Bacillati</taxon>
        <taxon>Bacillota</taxon>
        <taxon>Bacilli</taxon>
        <taxon>Lactobacillales</taxon>
        <taxon>Streptococcaceae</taxon>
        <taxon>Streptococcus</taxon>
    </lineage>
</organism>
<dbReference type="InterPro" id="IPR050627">
    <property type="entry name" value="Nitroreductase/BluB"/>
</dbReference>
<dbReference type="Proteomes" id="UP000295231">
    <property type="component" value="Unassembled WGS sequence"/>
</dbReference>